<accession>W7XHK6</accession>
<feature type="transmembrane region" description="Helical" evidence="1">
    <location>
        <begin position="155"/>
        <end position="180"/>
    </location>
</feature>
<sequence length="211" mass="25896">MQIEIVNIPVIYYMVESIFSQNKSKEMHYILLRIHFKFHIVWGEAQRWSFHMNTQIFASYGIERNASLILIPVSNSTNLFFLFLFTCRYHAYWDVCKHSFCCLKNYSLVDKWMKYYIHEVRSCFCEYSFILKAYAPHKIYLQGRRKFKRMKLWNIVRFFLFFFMLFIAIFIIIVICDWLIMLDHFGYCENDVFNFLRQIYFFLRGGSNYLI</sequence>
<gene>
    <name evidence="2" type="ORF">TTHERM_000283477</name>
</gene>
<evidence type="ECO:0000256" key="1">
    <source>
        <dbReference type="SAM" id="Phobius"/>
    </source>
</evidence>
<dbReference type="InParanoid" id="W7XHK6"/>
<dbReference type="RefSeq" id="XP_012653618.1">
    <property type="nucleotide sequence ID" value="XM_012798164.1"/>
</dbReference>
<dbReference type="AlphaFoldDB" id="W7XHK6"/>
<evidence type="ECO:0000313" key="2">
    <source>
        <dbReference type="EMBL" id="EWS73871.1"/>
    </source>
</evidence>
<organism evidence="2 3">
    <name type="scientific">Tetrahymena thermophila (strain SB210)</name>
    <dbReference type="NCBI Taxonomy" id="312017"/>
    <lineage>
        <taxon>Eukaryota</taxon>
        <taxon>Sar</taxon>
        <taxon>Alveolata</taxon>
        <taxon>Ciliophora</taxon>
        <taxon>Intramacronucleata</taxon>
        <taxon>Oligohymenophorea</taxon>
        <taxon>Hymenostomatida</taxon>
        <taxon>Tetrahymenina</taxon>
        <taxon>Tetrahymenidae</taxon>
        <taxon>Tetrahymena</taxon>
    </lineage>
</organism>
<keyword evidence="1" id="KW-1133">Transmembrane helix</keyword>
<proteinExistence type="predicted"/>
<evidence type="ECO:0000313" key="3">
    <source>
        <dbReference type="Proteomes" id="UP000009168"/>
    </source>
</evidence>
<dbReference type="Proteomes" id="UP000009168">
    <property type="component" value="Unassembled WGS sequence"/>
</dbReference>
<keyword evidence="1 2" id="KW-0812">Transmembrane</keyword>
<name>W7XHK6_TETTS</name>
<reference evidence="3" key="1">
    <citation type="journal article" date="2006" name="PLoS Biol.">
        <title>Macronuclear genome sequence of the ciliate Tetrahymena thermophila, a model eukaryote.</title>
        <authorList>
            <person name="Eisen J.A."/>
            <person name="Coyne R.S."/>
            <person name="Wu M."/>
            <person name="Wu D."/>
            <person name="Thiagarajan M."/>
            <person name="Wortman J.R."/>
            <person name="Badger J.H."/>
            <person name="Ren Q."/>
            <person name="Amedeo P."/>
            <person name="Jones K.M."/>
            <person name="Tallon L.J."/>
            <person name="Delcher A.L."/>
            <person name="Salzberg S.L."/>
            <person name="Silva J.C."/>
            <person name="Haas B.J."/>
            <person name="Majoros W.H."/>
            <person name="Farzad M."/>
            <person name="Carlton J.M."/>
            <person name="Smith R.K. Jr."/>
            <person name="Garg J."/>
            <person name="Pearlman R.E."/>
            <person name="Karrer K.M."/>
            <person name="Sun L."/>
            <person name="Manning G."/>
            <person name="Elde N.C."/>
            <person name="Turkewitz A.P."/>
            <person name="Asai D.J."/>
            <person name="Wilkes D.E."/>
            <person name="Wang Y."/>
            <person name="Cai H."/>
            <person name="Collins K."/>
            <person name="Stewart B.A."/>
            <person name="Lee S.R."/>
            <person name="Wilamowska K."/>
            <person name="Weinberg Z."/>
            <person name="Ruzzo W.L."/>
            <person name="Wloga D."/>
            <person name="Gaertig J."/>
            <person name="Frankel J."/>
            <person name="Tsao C.-C."/>
            <person name="Gorovsky M.A."/>
            <person name="Keeling P.J."/>
            <person name="Waller R.F."/>
            <person name="Patron N.J."/>
            <person name="Cherry J.M."/>
            <person name="Stover N.A."/>
            <person name="Krieger C.J."/>
            <person name="del Toro C."/>
            <person name="Ryder H.F."/>
            <person name="Williamson S.C."/>
            <person name="Barbeau R.A."/>
            <person name="Hamilton E.P."/>
            <person name="Orias E."/>
        </authorList>
    </citation>
    <scope>NUCLEOTIDE SEQUENCE [LARGE SCALE GENOMIC DNA]</scope>
    <source>
        <strain evidence="3">SB210</strain>
    </source>
</reference>
<protein>
    <submittedName>
        <fullName evidence="2">Transmembrane protein, putative</fullName>
    </submittedName>
</protein>
<keyword evidence="1" id="KW-0472">Membrane</keyword>
<dbReference type="EMBL" id="GG662656">
    <property type="protein sequence ID" value="EWS73871.1"/>
    <property type="molecule type" value="Genomic_DNA"/>
</dbReference>
<dbReference type="KEGG" id="tet:TTHERM_000283477"/>
<keyword evidence="3" id="KW-1185">Reference proteome</keyword>
<dbReference type="GeneID" id="24438187"/>